<organism evidence="11 12">
    <name type="scientific">Anopheles arabiensis</name>
    <name type="common">Mosquito</name>
    <dbReference type="NCBI Taxonomy" id="7173"/>
    <lineage>
        <taxon>Eukaryota</taxon>
        <taxon>Metazoa</taxon>
        <taxon>Ecdysozoa</taxon>
        <taxon>Arthropoda</taxon>
        <taxon>Hexapoda</taxon>
        <taxon>Insecta</taxon>
        <taxon>Pterygota</taxon>
        <taxon>Neoptera</taxon>
        <taxon>Endopterygota</taxon>
        <taxon>Diptera</taxon>
        <taxon>Nematocera</taxon>
        <taxon>Culicoidea</taxon>
        <taxon>Culicidae</taxon>
        <taxon>Anophelinae</taxon>
        <taxon>Anopheles</taxon>
    </lineage>
</organism>
<dbReference type="VEuPathDB" id="VectorBase:AARA015660"/>
<keyword evidence="6 10" id="KW-0560">Oxidoreductase</keyword>
<dbReference type="InterPro" id="IPR050196">
    <property type="entry name" value="Cytochrome_P450_Monoox"/>
</dbReference>
<evidence type="ECO:0000313" key="12">
    <source>
        <dbReference type="Proteomes" id="UP000075840"/>
    </source>
</evidence>
<dbReference type="SUPFAM" id="SSF48264">
    <property type="entry name" value="Cytochrome P450"/>
    <property type="match status" value="1"/>
</dbReference>
<keyword evidence="12" id="KW-1185">Reference proteome</keyword>
<evidence type="ECO:0000256" key="9">
    <source>
        <dbReference type="PIRSR" id="PIRSR602401-1"/>
    </source>
</evidence>
<evidence type="ECO:0000256" key="8">
    <source>
        <dbReference type="ARBA" id="ARBA00023033"/>
    </source>
</evidence>
<dbReference type="PANTHER" id="PTHR24291:SF105">
    <property type="entry name" value="CYTOCHROME P450 4P1-RELATED"/>
    <property type="match status" value="1"/>
</dbReference>
<keyword evidence="8 10" id="KW-0503">Monooxygenase</keyword>
<evidence type="ECO:0000313" key="11">
    <source>
        <dbReference type="EnsemblMetazoa" id="AARA015660-PA"/>
    </source>
</evidence>
<dbReference type="Gene3D" id="1.10.630.10">
    <property type="entry name" value="Cytochrome P450"/>
    <property type="match status" value="1"/>
</dbReference>
<evidence type="ECO:0000256" key="3">
    <source>
        <dbReference type="ARBA" id="ARBA00010617"/>
    </source>
</evidence>
<dbReference type="RefSeq" id="XP_040175381.1">
    <property type="nucleotide sequence ID" value="XM_040319447.1"/>
</dbReference>
<evidence type="ECO:0000256" key="5">
    <source>
        <dbReference type="ARBA" id="ARBA00022723"/>
    </source>
</evidence>
<dbReference type="InterPro" id="IPR001128">
    <property type="entry name" value="Cyt_P450"/>
</dbReference>
<dbReference type="InterPro" id="IPR002401">
    <property type="entry name" value="Cyt_P450_E_grp-I"/>
</dbReference>
<keyword evidence="5 9" id="KW-0479">Metal-binding</keyword>
<dbReference type="VEuPathDB" id="VectorBase:AARA21_013997"/>
<dbReference type="GO" id="GO:0005506">
    <property type="term" value="F:iron ion binding"/>
    <property type="evidence" value="ECO:0007669"/>
    <property type="project" value="InterPro"/>
</dbReference>
<evidence type="ECO:0000256" key="7">
    <source>
        <dbReference type="ARBA" id="ARBA00023004"/>
    </source>
</evidence>
<dbReference type="PANTHER" id="PTHR24291">
    <property type="entry name" value="CYTOCHROME P450 FAMILY 4"/>
    <property type="match status" value="1"/>
</dbReference>
<evidence type="ECO:0000256" key="4">
    <source>
        <dbReference type="ARBA" id="ARBA00022617"/>
    </source>
</evidence>
<dbReference type="Pfam" id="PF00067">
    <property type="entry name" value="p450"/>
    <property type="match status" value="1"/>
</dbReference>
<keyword evidence="4 9" id="KW-0349">Heme</keyword>
<dbReference type="EMBL" id="APCN01000069">
    <property type="status" value="NOT_ANNOTATED_CDS"/>
    <property type="molecule type" value="Genomic_DNA"/>
</dbReference>
<evidence type="ECO:0000256" key="2">
    <source>
        <dbReference type="ARBA" id="ARBA00003690"/>
    </source>
</evidence>
<protein>
    <submittedName>
        <fullName evidence="11">Uncharacterized protein</fullName>
    </submittedName>
</protein>
<keyword evidence="7 9" id="KW-0408">Iron</keyword>
<evidence type="ECO:0000256" key="10">
    <source>
        <dbReference type="RuleBase" id="RU000461"/>
    </source>
</evidence>
<comment type="function">
    <text evidence="2">May be involved in the metabolism of insect hormones and in the breakdown of synthetic insecticides.</text>
</comment>
<dbReference type="InterPro" id="IPR017972">
    <property type="entry name" value="Cyt_P450_CS"/>
</dbReference>
<dbReference type="CDD" id="cd20628">
    <property type="entry name" value="CYP4"/>
    <property type="match status" value="1"/>
</dbReference>
<dbReference type="Proteomes" id="UP000075840">
    <property type="component" value="Unassembled WGS sequence"/>
</dbReference>
<evidence type="ECO:0000256" key="1">
    <source>
        <dbReference type="ARBA" id="ARBA00001971"/>
    </source>
</evidence>
<feature type="binding site" description="axial binding residue" evidence="9">
    <location>
        <position position="488"/>
    </location>
    <ligand>
        <name>heme</name>
        <dbReference type="ChEBI" id="CHEBI:30413"/>
    </ligand>
    <ligandPart>
        <name>Fe</name>
        <dbReference type="ChEBI" id="CHEBI:18248"/>
    </ligandPart>
</feature>
<evidence type="ECO:0000256" key="6">
    <source>
        <dbReference type="ARBA" id="ARBA00023002"/>
    </source>
</evidence>
<dbReference type="PRINTS" id="PR00463">
    <property type="entry name" value="EP450I"/>
</dbReference>
<dbReference type="PROSITE" id="PS00086">
    <property type="entry name" value="CYTOCHROME_P450"/>
    <property type="match status" value="1"/>
</dbReference>
<dbReference type="PRINTS" id="PR00385">
    <property type="entry name" value="P450"/>
</dbReference>
<dbReference type="GO" id="GO:0004497">
    <property type="term" value="F:monooxygenase activity"/>
    <property type="evidence" value="ECO:0007669"/>
    <property type="project" value="UniProtKB-KW"/>
</dbReference>
<sequence length="544" mass="62615">MRLRWVCNSVTTMASDWNVVVQSPLVISTLSILLLLLLWFVWDVFDKRGPTYTAFRQFPGPPVWPLIGTMYHTRGLDATKAFDAFRRWTSQYGGSYKLWLNRYLFILNITRCTEAEPFLSGSRNTEKSLLYRFMYPFIGIGLLNSAGAKWLQRRRILTPTFHFNILNGFHRTFCEESEKLAAKIDSKWDGCEGAAVEIELQSAMSQLTLNTICETSMGVKLDTLDGAKEYREGIYRVGEMLLNRAVRPWLYVDWTYWLLGYSRQLQRLLKPLHLFTASIIAQRRDLFAQGKLNDLSSSQDEDHSLYSTTPGGKKRYAMLDTLLTAEMQGQIEPDGIREEVDTFTFEGHDTTGSALVFILLTLSWEPEIQTRLHQELSQLATQNDLTDGHLSPNDLNSAKFFDRVIKECLRLWPPVAFISRSVTEEIHLPDGRIIPQGCIANLHIFDLHRDPAQFPDPERFDPDRFLPECVSQRSPYAYIPFSAGPRNCIGQKYALLEVKTAVAYLVLRYRILPATKREEIRFIADLVLRSATPLKVRFERRENA</sequence>
<dbReference type="InterPro" id="IPR036396">
    <property type="entry name" value="Cyt_P450_sf"/>
</dbReference>
<dbReference type="GO" id="GO:0016705">
    <property type="term" value="F:oxidoreductase activity, acting on paired donors, with incorporation or reduction of molecular oxygen"/>
    <property type="evidence" value="ECO:0007669"/>
    <property type="project" value="InterPro"/>
</dbReference>
<name>A0A182II73_ANOAR</name>
<dbReference type="KEGG" id="aara:120908463"/>
<dbReference type="EnsemblMetazoa" id="AARA015660-RA">
    <property type="protein sequence ID" value="AARA015660-PA"/>
    <property type="gene ID" value="AARA015660"/>
</dbReference>
<reference evidence="11" key="1">
    <citation type="submission" date="2022-08" db="UniProtKB">
        <authorList>
            <consortium name="EnsemblMetazoa"/>
        </authorList>
    </citation>
    <scope>IDENTIFICATION</scope>
    <source>
        <strain evidence="11">Dongola</strain>
    </source>
</reference>
<dbReference type="GO" id="GO:0020037">
    <property type="term" value="F:heme binding"/>
    <property type="evidence" value="ECO:0007669"/>
    <property type="project" value="InterPro"/>
</dbReference>
<comment type="cofactor">
    <cofactor evidence="1 9">
        <name>heme</name>
        <dbReference type="ChEBI" id="CHEBI:30413"/>
    </cofactor>
</comment>
<comment type="similarity">
    <text evidence="3 10">Belongs to the cytochrome P450 family.</text>
</comment>
<dbReference type="AlphaFoldDB" id="A0A182II73"/>
<dbReference type="GeneID" id="120908463"/>
<accession>A0A182II73</accession>
<proteinExistence type="inferred from homology"/>